<feature type="region of interest" description="Disordered" evidence="1">
    <location>
        <begin position="16"/>
        <end position="99"/>
    </location>
</feature>
<gene>
    <name evidence="2" type="ORF">EYF80_048528</name>
</gene>
<protein>
    <submittedName>
        <fullName evidence="2">Uncharacterized protein</fullName>
    </submittedName>
</protein>
<dbReference type="EMBL" id="SRLO01001119">
    <property type="protein sequence ID" value="TNN41298.1"/>
    <property type="molecule type" value="Genomic_DNA"/>
</dbReference>
<dbReference type="AlphaFoldDB" id="A0A4Z2FJC7"/>
<evidence type="ECO:0000313" key="3">
    <source>
        <dbReference type="Proteomes" id="UP000314294"/>
    </source>
</evidence>
<feature type="compositionally biased region" description="Basic residues" evidence="1">
    <location>
        <begin position="123"/>
        <end position="137"/>
    </location>
</feature>
<feature type="region of interest" description="Disordered" evidence="1">
    <location>
        <begin position="120"/>
        <end position="154"/>
    </location>
</feature>
<name>A0A4Z2FJC7_9TELE</name>
<accession>A0A4Z2FJC7</accession>
<evidence type="ECO:0000313" key="2">
    <source>
        <dbReference type="EMBL" id="TNN41298.1"/>
    </source>
</evidence>
<evidence type="ECO:0000256" key="1">
    <source>
        <dbReference type="SAM" id="MobiDB-lite"/>
    </source>
</evidence>
<comment type="caution">
    <text evidence="2">The sequence shown here is derived from an EMBL/GenBank/DDBJ whole genome shotgun (WGS) entry which is preliminary data.</text>
</comment>
<feature type="compositionally biased region" description="Basic and acidic residues" evidence="1">
    <location>
        <begin position="36"/>
        <end position="85"/>
    </location>
</feature>
<organism evidence="2 3">
    <name type="scientific">Liparis tanakae</name>
    <name type="common">Tanaka's snailfish</name>
    <dbReference type="NCBI Taxonomy" id="230148"/>
    <lineage>
        <taxon>Eukaryota</taxon>
        <taxon>Metazoa</taxon>
        <taxon>Chordata</taxon>
        <taxon>Craniata</taxon>
        <taxon>Vertebrata</taxon>
        <taxon>Euteleostomi</taxon>
        <taxon>Actinopterygii</taxon>
        <taxon>Neopterygii</taxon>
        <taxon>Teleostei</taxon>
        <taxon>Neoteleostei</taxon>
        <taxon>Acanthomorphata</taxon>
        <taxon>Eupercaria</taxon>
        <taxon>Perciformes</taxon>
        <taxon>Cottioidei</taxon>
        <taxon>Cottales</taxon>
        <taxon>Liparidae</taxon>
        <taxon>Liparis</taxon>
    </lineage>
</organism>
<proteinExistence type="predicted"/>
<keyword evidence="3" id="KW-1185">Reference proteome</keyword>
<feature type="compositionally biased region" description="Basic residues" evidence="1">
    <location>
        <begin position="23"/>
        <end position="35"/>
    </location>
</feature>
<sequence length="187" mass="21074">MATVIRAKAANAPMVVSSTWMPRSHHTIAGRGRKLRSGEERGRHEHPEESGRREHPEERGRREHPEEGGRREHPEERGRHEHPEGPELQSLTCGPGWIGEEDRVGRVGAGLRYRGSAHYTAPARRHRHDTLKNKSTRKASTATQQGAPSTAHLERPFPFGDGVGPLSKCLQMFTFNGQRTTGRFREF</sequence>
<dbReference type="Proteomes" id="UP000314294">
    <property type="component" value="Unassembled WGS sequence"/>
</dbReference>
<feature type="compositionally biased region" description="Polar residues" evidence="1">
    <location>
        <begin position="138"/>
        <end position="148"/>
    </location>
</feature>
<reference evidence="2 3" key="1">
    <citation type="submission" date="2019-03" db="EMBL/GenBank/DDBJ databases">
        <title>First draft genome of Liparis tanakae, snailfish: a comprehensive survey of snailfish specific genes.</title>
        <authorList>
            <person name="Kim W."/>
            <person name="Song I."/>
            <person name="Jeong J.-H."/>
            <person name="Kim D."/>
            <person name="Kim S."/>
            <person name="Ryu S."/>
            <person name="Song J.Y."/>
            <person name="Lee S.K."/>
        </authorList>
    </citation>
    <scope>NUCLEOTIDE SEQUENCE [LARGE SCALE GENOMIC DNA]</scope>
    <source>
        <tissue evidence="2">Muscle</tissue>
    </source>
</reference>